<dbReference type="GO" id="GO:0016925">
    <property type="term" value="P:protein sumoylation"/>
    <property type="evidence" value="ECO:0007669"/>
    <property type="project" value="TreeGrafter"/>
</dbReference>
<accession>A0AAN9W1U3</accession>
<keyword evidence="11" id="KW-1185">Reference proteome</keyword>
<organism evidence="10 11">
    <name type="scientific">Gryllus longicercus</name>
    <dbReference type="NCBI Taxonomy" id="2509291"/>
    <lineage>
        <taxon>Eukaryota</taxon>
        <taxon>Metazoa</taxon>
        <taxon>Ecdysozoa</taxon>
        <taxon>Arthropoda</taxon>
        <taxon>Hexapoda</taxon>
        <taxon>Insecta</taxon>
        <taxon>Pterygota</taxon>
        <taxon>Neoptera</taxon>
        <taxon>Polyneoptera</taxon>
        <taxon>Orthoptera</taxon>
        <taxon>Ensifera</taxon>
        <taxon>Gryllidea</taxon>
        <taxon>Grylloidea</taxon>
        <taxon>Gryllidae</taxon>
        <taxon>Gryllinae</taxon>
        <taxon>Gryllus</taxon>
    </lineage>
</organism>
<dbReference type="InterPro" id="IPR035985">
    <property type="entry name" value="Ubiquitin-activating_enz"/>
</dbReference>
<comment type="similarity">
    <text evidence="3">Belongs to the ubiquitin-activating E1 family.</text>
</comment>
<dbReference type="InterPro" id="IPR000594">
    <property type="entry name" value="ThiF_NAD_FAD-bd"/>
</dbReference>
<evidence type="ECO:0000256" key="8">
    <source>
        <dbReference type="ARBA" id="ARBA00044354"/>
    </source>
</evidence>
<evidence type="ECO:0000256" key="5">
    <source>
        <dbReference type="ARBA" id="ARBA00023242"/>
    </source>
</evidence>
<sequence length="341" mass="38837">MGEMASVDITEDEAQLYDRQIRLWGLESQKRLRKARVLVIGARGFGAEVCKNIILAGVKSVTIMDHGVVDEQDFCSQFLVPRSEIGKNRAEASLERAQELNPMVEITADKEKIDDKPDSFFGNFDVVCATECTTAQFLHLDNVCRENNIKFFCGDVYGFFGYIFLDLQIQEFMEEVTTITNTHEPTGEPLAKKRKTEKTVQNTKGTETYVPLQDALDVDWTSESYAKRLKRMDPSYFVMKALLKFCDKKGRKPSPSEREKDIESLKEFVKEELTKQKIREDFVPELLLKDVFAEISPVCAIMGGITAQEIIKTVSQKERPHNNIFFFNPLKCIGYSACFGV</sequence>
<dbReference type="SUPFAM" id="SSF69572">
    <property type="entry name" value="Activating enzymes of the ubiquitin-like proteins"/>
    <property type="match status" value="1"/>
</dbReference>
<evidence type="ECO:0000313" key="10">
    <source>
        <dbReference type="EMBL" id="KAK7873101.1"/>
    </source>
</evidence>
<proteinExistence type="inferred from homology"/>
<dbReference type="GO" id="GO:0031510">
    <property type="term" value="C:SUMO activating enzyme complex"/>
    <property type="evidence" value="ECO:0007669"/>
    <property type="project" value="TreeGrafter"/>
</dbReference>
<protein>
    <recommendedName>
        <fullName evidence="7">SUMO-activating enzyme subunit 1</fullName>
    </recommendedName>
    <alternativeName>
        <fullName evidence="8">Ubiquitin-like 1-activating enzyme E1A</fullName>
    </alternativeName>
</protein>
<evidence type="ECO:0000256" key="2">
    <source>
        <dbReference type="ARBA" id="ARBA00004718"/>
    </source>
</evidence>
<dbReference type="Pfam" id="PF00899">
    <property type="entry name" value="ThiF"/>
    <property type="match status" value="1"/>
</dbReference>
<evidence type="ECO:0000256" key="7">
    <source>
        <dbReference type="ARBA" id="ARBA00044187"/>
    </source>
</evidence>
<evidence type="ECO:0000259" key="9">
    <source>
        <dbReference type="Pfam" id="PF00899"/>
    </source>
</evidence>
<comment type="subcellular location">
    <subcellularLocation>
        <location evidence="1">Nucleus</location>
    </subcellularLocation>
</comment>
<dbReference type="AlphaFoldDB" id="A0AAN9W1U3"/>
<dbReference type="PRINTS" id="PR01849">
    <property type="entry name" value="UBIQUITINACT"/>
</dbReference>
<name>A0AAN9W1U3_9ORTH</name>
<dbReference type="FunFam" id="3.40.50.720:FF:000744">
    <property type="entry name" value="Smt3 activating enzyme 1"/>
    <property type="match status" value="1"/>
</dbReference>
<dbReference type="EMBL" id="JAZDUA010000016">
    <property type="protein sequence ID" value="KAK7873101.1"/>
    <property type="molecule type" value="Genomic_DNA"/>
</dbReference>
<dbReference type="PANTHER" id="PTHR10953">
    <property type="entry name" value="UBIQUITIN-ACTIVATING ENZYME E1"/>
    <property type="match status" value="1"/>
</dbReference>
<keyword evidence="4" id="KW-0833">Ubl conjugation pathway</keyword>
<evidence type="ECO:0000256" key="4">
    <source>
        <dbReference type="ARBA" id="ARBA00022786"/>
    </source>
</evidence>
<comment type="subunit">
    <text evidence="6">Heterodimer of SAE1 and UBA2/SAE2. The heterodimer corresponds to the two domains that are encoded on a single polypeptide chain in ubiquitin-activating enzyme E1. Interacts with UBE2I.</text>
</comment>
<keyword evidence="5" id="KW-0539">Nucleus</keyword>
<evidence type="ECO:0000256" key="6">
    <source>
        <dbReference type="ARBA" id="ARBA00026003"/>
    </source>
</evidence>
<comment type="caution">
    <text evidence="10">The sequence shown here is derived from an EMBL/GenBank/DDBJ whole genome shotgun (WGS) entry which is preliminary data.</text>
</comment>
<dbReference type="Gene3D" id="3.40.50.720">
    <property type="entry name" value="NAD(P)-binding Rossmann-like Domain"/>
    <property type="match status" value="1"/>
</dbReference>
<evidence type="ECO:0000256" key="1">
    <source>
        <dbReference type="ARBA" id="ARBA00004123"/>
    </source>
</evidence>
<evidence type="ECO:0000313" key="11">
    <source>
        <dbReference type="Proteomes" id="UP001378592"/>
    </source>
</evidence>
<comment type="pathway">
    <text evidence="2">Protein modification; protein sumoylation.</text>
</comment>
<dbReference type="InterPro" id="IPR045886">
    <property type="entry name" value="ThiF/MoeB/HesA"/>
</dbReference>
<feature type="domain" description="THIF-type NAD/FAD binding fold" evidence="9">
    <location>
        <begin position="17"/>
        <end position="330"/>
    </location>
</feature>
<dbReference type="PANTHER" id="PTHR10953:SF162">
    <property type="entry name" value="SUMO-ACTIVATING ENZYME SUBUNIT 1"/>
    <property type="match status" value="1"/>
</dbReference>
<dbReference type="GO" id="GO:0019948">
    <property type="term" value="F:SUMO activating enzyme activity"/>
    <property type="evidence" value="ECO:0007669"/>
    <property type="project" value="TreeGrafter"/>
</dbReference>
<dbReference type="CDD" id="cd01492">
    <property type="entry name" value="Aos1_SUMO"/>
    <property type="match status" value="1"/>
</dbReference>
<dbReference type="InterPro" id="IPR000011">
    <property type="entry name" value="UBQ/SUMO-activ_enz_E1-like"/>
</dbReference>
<gene>
    <name evidence="10" type="ORF">R5R35_006333</name>
</gene>
<dbReference type="GO" id="GO:0005737">
    <property type="term" value="C:cytoplasm"/>
    <property type="evidence" value="ECO:0007669"/>
    <property type="project" value="TreeGrafter"/>
</dbReference>
<reference evidence="10 11" key="1">
    <citation type="submission" date="2024-03" db="EMBL/GenBank/DDBJ databases">
        <title>The genome assembly and annotation of the cricket Gryllus longicercus Weissman &amp; Gray.</title>
        <authorList>
            <person name="Szrajer S."/>
            <person name="Gray D."/>
            <person name="Ylla G."/>
        </authorList>
    </citation>
    <scope>NUCLEOTIDE SEQUENCE [LARGE SCALE GENOMIC DNA]</scope>
    <source>
        <strain evidence="10">DAG 2021-001</strain>
        <tissue evidence="10">Whole body minus gut</tissue>
    </source>
</reference>
<dbReference type="Proteomes" id="UP001378592">
    <property type="component" value="Unassembled WGS sequence"/>
</dbReference>
<evidence type="ECO:0000256" key="3">
    <source>
        <dbReference type="ARBA" id="ARBA00005673"/>
    </source>
</evidence>